<keyword evidence="3 4" id="KW-0175">Coiled coil</keyword>
<feature type="transmembrane region" description="Helical" evidence="5">
    <location>
        <begin position="28"/>
        <end position="51"/>
    </location>
</feature>
<accession>A0A183UHG9</accession>
<dbReference type="Gene3D" id="3.40.50.11210">
    <property type="entry name" value="Rap/Ran-GAP"/>
    <property type="match status" value="1"/>
</dbReference>
<dbReference type="PROSITE" id="PS50085">
    <property type="entry name" value="RAPGAP"/>
    <property type="match status" value="1"/>
</dbReference>
<sequence>MQNPSLLKTDVFEGQITAFVWPQQQWHYWYFMLVECFYVTLLVSPLAVWLVPTVERQRQTLGVVDHRTVHLRPRRTLMDGGQSSDMCCSATARALDLFNRRGSLLAVALGGGNSEPLSSTSCTSTKSAPLSGSATASSALPSPTTMTSSTLHSFAGASASTSAVASNNAHSVNESHTSSDVDVVAQMSIDQNNEWRPCYPRLCAYHDCQSLAAAWGLGPPTTSIEPRPTGASQAQSPCEDDVGDGKCNDLLDNCPAFRNELGGEPIRRLALTRRHPEIVSDALRSEHETWQREQTAAESAILEDVSNVYLGGRLCAARQPKIVIEPQDIGSYYYRHCFVGRPHSNYFGMDENFGPVAVSMIRENVERKEADGMHSVAIYRMIVRISDVRTVRVAVPEEAITDGGEQRSMRSLTKELLDVICPQVHFGCLRPAAPSTRVEDLLLKIDEQPIYTRYKVGVMYCGPGQSTEEQMYNNENSSPAFEEFLDFVGQRVRLKGFDQYKGGLDIRGDTTGTHSVYAEYQAHEIMFHVSTLLPFTPSNRQQLARKRHIGNDMVTVIFQEPGALPFSPITVRSHFQHVFIIVRANQPCTDDVTYTIAVSRAKDVPPFGPPLPAGATYPKCAQFHDFLLTKIINAENAVHRSKKFAAMAARTRREALKELAENFVSAHPNEGPARIASRFLAGSVKRKERVTPRPMIGECIRGALSWLVDVHDHSMNQRVTCVLGVSAETIVLLEKPSGTVIFATPTHSIIGWANTDMGLKIYYDHGQMLLMRCCTTDSSDRELMTLLRRLECVTKGDEAKEIIFRRAKTSDSLGFHLEDEGVVTDVEMYQTAWKSGLRQGSRIVEIDGQPVITLSHEEMCQMLTQRTTLRLMMVSPAQDGSPRRGCEDPHCPAVRGQENLMLTPDSFAKQPKSYQELFKSKTTWMRRMEEWSSQGSMSSNDEHITKPIKNAQVVFLLAFLSLREILKRFGPTWKGKTEAEELGTGGAVGTRAFKSKWLGGSAHAYLCELIRNPYNSAIRTFLDNPELSKCQMRLQKAIEEKRELEAVVEALRIELNQERRAHEMTKAELRKLQKRAQTSPNLSK</sequence>
<evidence type="ECO:0000259" key="7">
    <source>
        <dbReference type="PROSITE" id="PS50106"/>
    </source>
</evidence>
<dbReference type="EMBL" id="UYWY01019788">
    <property type="protein sequence ID" value="VDM39260.1"/>
    <property type="molecule type" value="Genomic_DNA"/>
</dbReference>
<keyword evidence="5" id="KW-0472">Membrane</keyword>
<dbReference type="InterPro" id="IPR036034">
    <property type="entry name" value="PDZ_sf"/>
</dbReference>
<dbReference type="Pfam" id="PF02145">
    <property type="entry name" value="Rap_GAP"/>
    <property type="match status" value="1"/>
</dbReference>
<dbReference type="PROSITE" id="PS50106">
    <property type="entry name" value="PDZ"/>
    <property type="match status" value="1"/>
</dbReference>
<evidence type="ECO:0000313" key="10">
    <source>
        <dbReference type="WBParaSite" id="TCNE_0000793901-mRNA-1"/>
    </source>
</evidence>
<evidence type="ECO:0000256" key="1">
    <source>
        <dbReference type="ARBA" id="ARBA00022468"/>
    </source>
</evidence>
<dbReference type="InterPro" id="IPR000331">
    <property type="entry name" value="Rap/Ran_GAP_dom"/>
</dbReference>
<dbReference type="GO" id="GO:0005096">
    <property type="term" value="F:GTPase activator activity"/>
    <property type="evidence" value="ECO:0007669"/>
    <property type="project" value="UniProtKB-KW"/>
</dbReference>
<proteinExistence type="predicted"/>
<dbReference type="Gene3D" id="6.10.140.210">
    <property type="match status" value="1"/>
</dbReference>
<evidence type="ECO:0000313" key="8">
    <source>
        <dbReference type="EMBL" id="VDM39260.1"/>
    </source>
</evidence>
<keyword evidence="1" id="KW-0343">GTPase activation</keyword>
<keyword evidence="2" id="KW-0597">Phosphoprotein</keyword>
<evidence type="ECO:0000256" key="2">
    <source>
        <dbReference type="ARBA" id="ARBA00022553"/>
    </source>
</evidence>
<dbReference type="GO" id="GO:0005737">
    <property type="term" value="C:cytoplasm"/>
    <property type="evidence" value="ECO:0007669"/>
    <property type="project" value="TreeGrafter"/>
</dbReference>
<dbReference type="FunFam" id="3.40.50.11210:FF:000002">
    <property type="entry name" value="Signal-induced proliferation-associated 1-like protein 1"/>
    <property type="match status" value="1"/>
</dbReference>
<evidence type="ECO:0000259" key="6">
    <source>
        <dbReference type="PROSITE" id="PS50085"/>
    </source>
</evidence>
<dbReference type="InterPro" id="IPR001478">
    <property type="entry name" value="PDZ"/>
</dbReference>
<dbReference type="SUPFAM" id="SSF50156">
    <property type="entry name" value="PDZ domain-like"/>
    <property type="match status" value="1"/>
</dbReference>
<dbReference type="Gene3D" id="2.30.42.10">
    <property type="match status" value="1"/>
</dbReference>
<dbReference type="Proteomes" id="UP000050794">
    <property type="component" value="Unassembled WGS sequence"/>
</dbReference>
<reference evidence="10" key="1">
    <citation type="submission" date="2016-06" db="UniProtKB">
        <authorList>
            <consortium name="WormBaseParasite"/>
        </authorList>
    </citation>
    <scope>IDENTIFICATION</scope>
</reference>
<keyword evidence="5" id="KW-0812">Transmembrane</keyword>
<keyword evidence="9" id="KW-1185">Reference proteome</keyword>
<name>A0A183UHG9_TOXCA</name>
<keyword evidence="5" id="KW-1133">Transmembrane helix</keyword>
<evidence type="ECO:0000313" key="9">
    <source>
        <dbReference type="Proteomes" id="UP000050794"/>
    </source>
</evidence>
<feature type="coiled-coil region" evidence="4">
    <location>
        <begin position="1027"/>
        <end position="1075"/>
    </location>
</feature>
<dbReference type="AlphaFoldDB" id="A0A183UHG9"/>
<evidence type="ECO:0000256" key="4">
    <source>
        <dbReference type="SAM" id="Coils"/>
    </source>
</evidence>
<dbReference type="InterPro" id="IPR035974">
    <property type="entry name" value="Rap/Ran-GAP_sf"/>
</dbReference>
<protein>
    <submittedName>
        <fullName evidence="10">Signal-induced proliferation-associated 1-like protein 2</fullName>
    </submittedName>
</protein>
<dbReference type="SUPFAM" id="SSF111347">
    <property type="entry name" value="Rap/Ran-GAP"/>
    <property type="match status" value="1"/>
</dbReference>
<dbReference type="SMART" id="SM00228">
    <property type="entry name" value="PDZ"/>
    <property type="match status" value="1"/>
</dbReference>
<feature type="domain" description="PDZ" evidence="7">
    <location>
        <begin position="801"/>
        <end position="878"/>
    </location>
</feature>
<evidence type="ECO:0000256" key="3">
    <source>
        <dbReference type="ARBA" id="ARBA00023054"/>
    </source>
</evidence>
<dbReference type="Pfam" id="PF00595">
    <property type="entry name" value="PDZ"/>
    <property type="match status" value="1"/>
</dbReference>
<reference evidence="8 9" key="2">
    <citation type="submission" date="2018-11" db="EMBL/GenBank/DDBJ databases">
        <authorList>
            <consortium name="Pathogen Informatics"/>
        </authorList>
    </citation>
    <scope>NUCLEOTIDE SEQUENCE [LARGE SCALE GENOMIC DNA]</scope>
</reference>
<evidence type="ECO:0000256" key="5">
    <source>
        <dbReference type="SAM" id="Phobius"/>
    </source>
</evidence>
<dbReference type="GO" id="GO:0051056">
    <property type="term" value="P:regulation of small GTPase mediated signal transduction"/>
    <property type="evidence" value="ECO:0007669"/>
    <property type="project" value="InterPro"/>
</dbReference>
<dbReference type="WBParaSite" id="TCNE_0000793901-mRNA-1">
    <property type="protein sequence ID" value="TCNE_0000793901-mRNA-1"/>
    <property type="gene ID" value="TCNE_0000793901"/>
</dbReference>
<gene>
    <name evidence="8" type="ORF">TCNE_LOCUS7939</name>
</gene>
<dbReference type="PANTHER" id="PTHR15711">
    <property type="entry name" value="RAP GTPASE-ACTIVATING PROTEIN"/>
    <property type="match status" value="1"/>
</dbReference>
<dbReference type="Pfam" id="PF21022">
    <property type="entry name" value="Rap-GAP_dimer"/>
    <property type="match status" value="1"/>
</dbReference>
<organism evidence="9 10">
    <name type="scientific">Toxocara canis</name>
    <name type="common">Canine roundworm</name>
    <dbReference type="NCBI Taxonomy" id="6265"/>
    <lineage>
        <taxon>Eukaryota</taxon>
        <taxon>Metazoa</taxon>
        <taxon>Ecdysozoa</taxon>
        <taxon>Nematoda</taxon>
        <taxon>Chromadorea</taxon>
        <taxon>Rhabditida</taxon>
        <taxon>Spirurina</taxon>
        <taxon>Ascaridomorpha</taxon>
        <taxon>Ascaridoidea</taxon>
        <taxon>Toxocaridae</taxon>
        <taxon>Toxocara</taxon>
    </lineage>
</organism>
<dbReference type="InterPro" id="IPR050989">
    <property type="entry name" value="Rap1_Ran_GAP"/>
</dbReference>
<feature type="domain" description="Rap-GAP" evidence="6">
    <location>
        <begin position="442"/>
        <end position="659"/>
    </location>
</feature>
<dbReference type="PANTHER" id="PTHR15711:SF22">
    <property type="entry name" value="RAP-GAP DOMAIN-CONTAINING PROTEIN"/>
    <property type="match status" value="1"/>
</dbReference>